<evidence type="ECO:0000313" key="6">
    <source>
        <dbReference type="EMBL" id="KFA88562.1"/>
    </source>
</evidence>
<dbReference type="PIRSF" id="PIRSF036979">
    <property type="entry name" value="Arginase"/>
    <property type="match status" value="1"/>
</dbReference>
<accession>A0A084SJC7</accession>
<evidence type="ECO:0000256" key="5">
    <source>
        <dbReference type="SAM" id="MobiDB-lite"/>
    </source>
</evidence>
<dbReference type="Gene3D" id="3.40.800.10">
    <property type="entry name" value="Ureohydrolase domain"/>
    <property type="match status" value="1"/>
</dbReference>
<evidence type="ECO:0000256" key="2">
    <source>
        <dbReference type="ARBA" id="ARBA00022801"/>
    </source>
</evidence>
<dbReference type="InterPro" id="IPR023696">
    <property type="entry name" value="Ureohydrolase_dom_sf"/>
</dbReference>
<keyword evidence="2" id="KW-0378">Hydrolase</keyword>
<proteinExistence type="inferred from homology"/>
<feature type="binding site" evidence="3">
    <location>
        <position position="269"/>
    </location>
    <ligand>
        <name>Mn(2+)</name>
        <dbReference type="ChEBI" id="CHEBI:29035"/>
        <label>1</label>
    </ligand>
</feature>
<dbReference type="CDD" id="cd11593">
    <property type="entry name" value="Agmatinase-like_2"/>
    <property type="match status" value="1"/>
</dbReference>
<dbReference type="PRINTS" id="PR00116">
    <property type="entry name" value="ARGINASE"/>
</dbReference>
<comment type="cofactor">
    <cofactor evidence="3">
        <name>Mn(2+)</name>
        <dbReference type="ChEBI" id="CHEBI:29035"/>
    </cofactor>
    <text evidence="3">Binds 2 manganese ions per subunit.</text>
</comment>
<dbReference type="PANTHER" id="PTHR11358:SF26">
    <property type="entry name" value="GUANIDINO ACID HYDROLASE, MITOCHONDRIAL"/>
    <property type="match status" value="1"/>
</dbReference>
<evidence type="ECO:0000256" key="3">
    <source>
        <dbReference type="PIRSR" id="PIRSR036979-1"/>
    </source>
</evidence>
<feature type="binding site" evidence="3">
    <location>
        <position position="267"/>
    </location>
    <ligand>
        <name>Mn(2+)</name>
        <dbReference type="ChEBI" id="CHEBI:29035"/>
        <label>1</label>
    </ligand>
</feature>
<comment type="similarity">
    <text evidence="4">Belongs to the arginase family.</text>
</comment>
<evidence type="ECO:0000256" key="1">
    <source>
        <dbReference type="ARBA" id="ARBA00022723"/>
    </source>
</evidence>
<dbReference type="InterPro" id="IPR006035">
    <property type="entry name" value="Ureohydrolase"/>
</dbReference>
<name>A0A084SJC7_9BACT</name>
<protein>
    <submittedName>
        <fullName evidence="6">Arginase</fullName>
    </submittedName>
</protein>
<dbReference type="GO" id="GO:0033389">
    <property type="term" value="P:putrescine biosynthetic process from arginine, via agmatine"/>
    <property type="evidence" value="ECO:0007669"/>
    <property type="project" value="TreeGrafter"/>
</dbReference>
<comment type="caution">
    <text evidence="6">The sequence shown here is derived from an EMBL/GenBank/DDBJ whole genome shotgun (WGS) entry which is preliminary data.</text>
</comment>
<keyword evidence="3" id="KW-0464">Manganese</keyword>
<feature type="binding site" evidence="3">
    <location>
        <position position="175"/>
    </location>
    <ligand>
        <name>Mn(2+)</name>
        <dbReference type="ChEBI" id="CHEBI:29035"/>
        <label>1</label>
    </ligand>
</feature>
<sequence length="346" mass="37595">MPAAFDPSAAAPPDSGIFGLPHSPDEAHVVLIPVPFEATTSYGGGTSDGPSAVLEASRQVDLFDVETGRPYERGIALLPEPAEWRAWNTRAKERAVPIIEAGGVDPSNPELQAASTEVNRLCEQLHDAVYRTAQEWLAKGKRVAAVGGDHSISFGIIRAHAEKYPGLGVLHLDAHADLRDAYEGFTWSHASIMHNVMERIPGVKSLVQVAIRDMSEDEHRYIASSNGRVRAFFDSDINHKRFDGIPWNRQVDAMLEGLPQHVYLSFDIDGLDPTLCPHTGTPVPGGLSFPEAVALISGVVRSGRTIVGFDLTEVAPDPDGGEWDGNVGARLLYKMIGWMLKSEQHK</sequence>
<organism evidence="6 7">
    <name type="scientific">Archangium violaceum Cb vi76</name>
    <dbReference type="NCBI Taxonomy" id="1406225"/>
    <lineage>
        <taxon>Bacteria</taxon>
        <taxon>Pseudomonadati</taxon>
        <taxon>Myxococcota</taxon>
        <taxon>Myxococcia</taxon>
        <taxon>Myxococcales</taxon>
        <taxon>Cystobacterineae</taxon>
        <taxon>Archangiaceae</taxon>
        <taxon>Archangium</taxon>
    </lineage>
</organism>
<reference evidence="6 7" key="1">
    <citation type="submission" date="2014-07" db="EMBL/GenBank/DDBJ databases">
        <title>Draft Genome Sequence of Gephyronic Acid Producer, Cystobacter violaceus Strain Cb vi76.</title>
        <authorList>
            <person name="Stevens D.C."/>
            <person name="Young J."/>
            <person name="Carmichael R."/>
            <person name="Tan J."/>
            <person name="Taylor R.E."/>
        </authorList>
    </citation>
    <scope>NUCLEOTIDE SEQUENCE [LARGE SCALE GENOMIC DNA]</scope>
    <source>
        <strain evidence="6 7">Cb vi76</strain>
    </source>
</reference>
<evidence type="ECO:0000313" key="7">
    <source>
        <dbReference type="Proteomes" id="UP000028547"/>
    </source>
</evidence>
<dbReference type="EMBL" id="JPMI01000289">
    <property type="protein sequence ID" value="KFA88562.1"/>
    <property type="molecule type" value="Genomic_DNA"/>
</dbReference>
<dbReference type="SUPFAM" id="SSF52768">
    <property type="entry name" value="Arginase/deacetylase"/>
    <property type="match status" value="1"/>
</dbReference>
<dbReference type="PANTHER" id="PTHR11358">
    <property type="entry name" value="ARGINASE/AGMATINASE"/>
    <property type="match status" value="1"/>
</dbReference>
<dbReference type="Pfam" id="PF00491">
    <property type="entry name" value="Arginase"/>
    <property type="match status" value="1"/>
</dbReference>
<feature type="binding site" evidence="3">
    <location>
        <position position="173"/>
    </location>
    <ligand>
        <name>Mn(2+)</name>
        <dbReference type="ChEBI" id="CHEBI:29035"/>
        <label>1</label>
    </ligand>
</feature>
<dbReference type="Proteomes" id="UP000028547">
    <property type="component" value="Unassembled WGS sequence"/>
</dbReference>
<feature type="compositionally biased region" description="Low complexity" evidence="5">
    <location>
        <begin position="1"/>
        <end position="15"/>
    </location>
</feature>
<feature type="region of interest" description="Disordered" evidence="5">
    <location>
        <begin position="1"/>
        <end position="20"/>
    </location>
</feature>
<gene>
    <name evidence="6" type="ORF">Q664_40555</name>
</gene>
<dbReference type="RefSeq" id="WP_043408303.1">
    <property type="nucleotide sequence ID" value="NZ_JPMI01000289.1"/>
</dbReference>
<feature type="binding site" evidence="3">
    <location>
        <position position="150"/>
    </location>
    <ligand>
        <name>Mn(2+)</name>
        <dbReference type="ChEBI" id="CHEBI:29035"/>
        <label>1</label>
    </ligand>
</feature>
<feature type="binding site" evidence="3">
    <location>
        <position position="177"/>
    </location>
    <ligand>
        <name>Mn(2+)</name>
        <dbReference type="ChEBI" id="CHEBI:29035"/>
        <label>1</label>
    </ligand>
</feature>
<dbReference type="GO" id="GO:0046872">
    <property type="term" value="F:metal ion binding"/>
    <property type="evidence" value="ECO:0007669"/>
    <property type="project" value="UniProtKB-KW"/>
</dbReference>
<evidence type="ECO:0000256" key="4">
    <source>
        <dbReference type="PROSITE-ProRule" id="PRU00742"/>
    </source>
</evidence>
<keyword evidence="1 3" id="KW-0479">Metal-binding</keyword>
<dbReference type="AlphaFoldDB" id="A0A084SJC7"/>
<dbReference type="GO" id="GO:0008783">
    <property type="term" value="F:agmatinase activity"/>
    <property type="evidence" value="ECO:0007669"/>
    <property type="project" value="TreeGrafter"/>
</dbReference>
<dbReference type="PROSITE" id="PS51409">
    <property type="entry name" value="ARGINASE_2"/>
    <property type="match status" value="1"/>
</dbReference>